<evidence type="ECO:0000256" key="1">
    <source>
        <dbReference type="SAM" id="MobiDB-lite"/>
    </source>
</evidence>
<evidence type="ECO:0000313" key="3">
    <source>
        <dbReference type="Proteomes" id="UP001341840"/>
    </source>
</evidence>
<feature type="compositionally biased region" description="Basic and acidic residues" evidence="1">
    <location>
        <begin position="103"/>
        <end position="114"/>
    </location>
</feature>
<proteinExistence type="predicted"/>
<name>A0ABU6VRG8_9FABA</name>
<feature type="compositionally biased region" description="Basic and acidic residues" evidence="1">
    <location>
        <begin position="43"/>
        <end position="71"/>
    </location>
</feature>
<gene>
    <name evidence="2" type="ORF">PIB30_086097</name>
</gene>
<accession>A0ABU6VRG8</accession>
<sequence length="114" mass="13302">MTAGACTAEDDGGRLVRRETLHYEDQRLQWTARRRNYCCPAESGERRADRLSEEESGEWRWRANQETDQGKQRKQSTTFLHHQLKIKTAKSKGAMARKTMAKKLKDSGKKKQYN</sequence>
<reference evidence="2 3" key="1">
    <citation type="journal article" date="2023" name="Plants (Basel)">
        <title>Bridging the Gap: Combining Genomics and Transcriptomics Approaches to Understand Stylosanthes scabra, an Orphan Legume from the Brazilian Caatinga.</title>
        <authorList>
            <person name="Ferreira-Neto J.R.C."/>
            <person name="da Silva M.D."/>
            <person name="Binneck E."/>
            <person name="de Melo N.F."/>
            <person name="da Silva R.H."/>
            <person name="de Melo A.L.T.M."/>
            <person name="Pandolfi V."/>
            <person name="Bustamante F.O."/>
            <person name="Brasileiro-Vidal A.C."/>
            <person name="Benko-Iseppon A.M."/>
        </authorList>
    </citation>
    <scope>NUCLEOTIDE SEQUENCE [LARGE SCALE GENOMIC DNA]</scope>
    <source>
        <tissue evidence="2">Leaves</tissue>
    </source>
</reference>
<keyword evidence="3" id="KW-1185">Reference proteome</keyword>
<dbReference type="EMBL" id="JASCZI010152496">
    <property type="protein sequence ID" value="MED6176227.1"/>
    <property type="molecule type" value="Genomic_DNA"/>
</dbReference>
<evidence type="ECO:0000313" key="2">
    <source>
        <dbReference type="EMBL" id="MED6176227.1"/>
    </source>
</evidence>
<feature type="non-terminal residue" evidence="2">
    <location>
        <position position="114"/>
    </location>
</feature>
<comment type="caution">
    <text evidence="2">The sequence shown here is derived from an EMBL/GenBank/DDBJ whole genome shotgun (WGS) entry which is preliminary data.</text>
</comment>
<protein>
    <submittedName>
        <fullName evidence="2">Uncharacterized protein</fullName>
    </submittedName>
</protein>
<organism evidence="2 3">
    <name type="scientific">Stylosanthes scabra</name>
    <dbReference type="NCBI Taxonomy" id="79078"/>
    <lineage>
        <taxon>Eukaryota</taxon>
        <taxon>Viridiplantae</taxon>
        <taxon>Streptophyta</taxon>
        <taxon>Embryophyta</taxon>
        <taxon>Tracheophyta</taxon>
        <taxon>Spermatophyta</taxon>
        <taxon>Magnoliopsida</taxon>
        <taxon>eudicotyledons</taxon>
        <taxon>Gunneridae</taxon>
        <taxon>Pentapetalae</taxon>
        <taxon>rosids</taxon>
        <taxon>fabids</taxon>
        <taxon>Fabales</taxon>
        <taxon>Fabaceae</taxon>
        <taxon>Papilionoideae</taxon>
        <taxon>50 kb inversion clade</taxon>
        <taxon>dalbergioids sensu lato</taxon>
        <taxon>Dalbergieae</taxon>
        <taxon>Pterocarpus clade</taxon>
        <taxon>Stylosanthes</taxon>
    </lineage>
</organism>
<dbReference type="Proteomes" id="UP001341840">
    <property type="component" value="Unassembled WGS sequence"/>
</dbReference>
<feature type="region of interest" description="Disordered" evidence="1">
    <location>
        <begin position="41"/>
        <end position="114"/>
    </location>
</feature>